<dbReference type="EMBL" id="QDEB01121494">
    <property type="protein sequence ID" value="RZB40190.1"/>
    <property type="molecule type" value="Genomic_DNA"/>
</dbReference>
<evidence type="ECO:0000259" key="1">
    <source>
        <dbReference type="Pfam" id="PF20700"/>
    </source>
</evidence>
<reference evidence="2 3" key="1">
    <citation type="submission" date="2017-03" db="EMBL/GenBank/DDBJ databases">
        <title>Genome of the blue death feigning beetle - Asbolus verrucosus.</title>
        <authorList>
            <person name="Rider S.D."/>
        </authorList>
    </citation>
    <scope>NUCLEOTIDE SEQUENCE [LARGE SCALE GENOMIC DNA]</scope>
    <source>
        <strain evidence="2">Butters</strain>
        <tissue evidence="2">Head and leg muscle</tissue>
    </source>
</reference>
<gene>
    <name evidence="2" type="ORF">BDFB_012935</name>
</gene>
<organism evidence="2 3">
    <name type="scientific">Asbolus verrucosus</name>
    <name type="common">Desert ironclad beetle</name>
    <dbReference type="NCBI Taxonomy" id="1661398"/>
    <lineage>
        <taxon>Eukaryota</taxon>
        <taxon>Metazoa</taxon>
        <taxon>Ecdysozoa</taxon>
        <taxon>Arthropoda</taxon>
        <taxon>Hexapoda</taxon>
        <taxon>Insecta</taxon>
        <taxon>Pterygota</taxon>
        <taxon>Neoptera</taxon>
        <taxon>Endopterygota</taxon>
        <taxon>Coleoptera</taxon>
        <taxon>Polyphaga</taxon>
        <taxon>Cucujiformia</taxon>
        <taxon>Tenebrionidae</taxon>
        <taxon>Pimeliinae</taxon>
        <taxon>Asbolus</taxon>
    </lineage>
</organism>
<evidence type="ECO:0000313" key="2">
    <source>
        <dbReference type="EMBL" id="RZB40190.1"/>
    </source>
</evidence>
<dbReference type="AlphaFoldDB" id="A0A482VAI2"/>
<protein>
    <recommendedName>
        <fullName evidence="1">Mutator-like transposase domain-containing protein</fullName>
    </recommendedName>
</protein>
<dbReference type="Proteomes" id="UP000292052">
    <property type="component" value="Unassembled WGS sequence"/>
</dbReference>
<sequence>MCVLQGSFSSDNDENNVNVNTGEVCGAIATGSGYSQLSEFCAVFNTPVMSEKTYLPYQNNVMKNAKDLATKEMTNAGKKNIN</sequence>
<dbReference type="InterPro" id="IPR049012">
    <property type="entry name" value="Mutator_transp_dom"/>
</dbReference>
<proteinExistence type="predicted"/>
<evidence type="ECO:0000313" key="3">
    <source>
        <dbReference type="Proteomes" id="UP000292052"/>
    </source>
</evidence>
<keyword evidence="3" id="KW-1185">Reference proteome</keyword>
<dbReference type="OrthoDB" id="6431392at2759"/>
<feature type="domain" description="Mutator-like transposase" evidence="1">
    <location>
        <begin position="10"/>
        <end position="79"/>
    </location>
</feature>
<dbReference type="Pfam" id="PF20700">
    <property type="entry name" value="Mutator"/>
    <property type="match status" value="1"/>
</dbReference>
<accession>A0A482VAI2</accession>
<comment type="caution">
    <text evidence="2">The sequence shown here is derived from an EMBL/GenBank/DDBJ whole genome shotgun (WGS) entry which is preliminary data.</text>
</comment>
<name>A0A482VAI2_ASBVE</name>